<comment type="function">
    <text evidence="1">Accessory subunit of the mitochondrial membrane respiratory chain NADH dehydrogenase (Complex I), that is believed not to be involved in catalysis. Complex I functions in the transfer of electrons from NADH to the respiratory chain. The immediate electron acceptor for the enzyme is believed to be ubiquinone.</text>
</comment>
<evidence type="ECO:0000256" key="14">
    <source>
        <dbReference type="ARBA" id="ARBA00023136"/>
    </source>
</evidence>
<keyword evidence="12 17" id="KW-1133">Transmembrane helix</keyword>
<dbReference type="InParanoid" id="A0A6J0U265"/>
<evidence type="ECO:0000256" key="11">
    <source>
        <dbReference type="ARBA" id="ARBA00022982"/>
    </source>
</evidence>
<evidence type="ECO:0000256" key="7">
    <source>
        <dbReference type="ARBA" id="ARBA00022660"/>
    </source>
</evidence>
<dbReference type="CTD" id="4711"/>
<reference evidence="19" key="1">
    <citation type="submission" date="2025-08" db="UniProtKB">
        <authorList>
            <consortium name="RefSeq"/>
        </authorList>
    </citation>
    <scope>IDENTIFICATION</scope>
</reference>
<evidence type="ECO:0000313" key="18">
    <source>
        <dbReference type="Proteomes" id="UP001652642"/>
    </source>
</evidence>
<evidence type="ECO:0000256" key="1">
    <source>
        <dbReference type="ARBA" id="ARBA00003195"/>
    </source>
</evidence>
<evidence type="ECO:0000256" key="9">
    <source>
        <dbReference type="ARBA" id="ARBA00022792"/>
    </source>
</evidence>
<dbReference type="Pfam" id="PF09781">
    <property type="entry name" value="NDUF_B5"/>
    <property type="match status" value="1"/>
</dbReference>
<keyword evidence="11" id="KW-0249">Electron transport</keyword>
<dbReference type="KEGG" id="pvt:110081922"/>
<evidence type="ECO:0000256" key="5">
    <source>
        <dbReference type="ARBA" id="ARBA00015175"/>
    </source>
</evidence>
<evidence type="ECO:0000256" key="17">
    <source>
        <dbReference type="SAM" id="Phobius"/>
    </source>
</evidence>
<evidence type="ECO:0000256" key="15">
    <source>
        <dbReference type="ARBA" id="ARBA00032395"/>
    </source>
</evidence>
<evidence type="ECO:0000256" key="10">
    <source>
        <dbReference type="ARBA" id="ARBA00022946"/>
    </source>
</evidence>
<dbReference type="GeneID" id="110081922"/>
<comment type="subcellular location">
    <subcellularLocation>
        <location evidence="2">Mitochondrion inner membrane</location>
        <topology evidence="2">Single-pass membrane protein</topology>
    </subcellularLocation>
</comment>
<evidence type="ECO:0000256" key="16">
    <source>
        <dbReference type="ARBA" id="ARBA00032550"/>
    </source>
</evidence>
<evidence type="ECO:0000313" key="19">
    <source>
        <dbReference type="RefSeq" id="XP_020654727.1"/>
    </source>
</evidence>
<dbReference type="InterPro" id="IPR019173">
    <property type="entry name" value="NADH_UbQ_OxRdtase_B5_su"/>
</dbReference>
<feature type="transmembrane region" description="Helical" evidence="17">
    <location>
        <begin position="71"/>
        <end position="93"/>
    </location>
</feature>
<keyword evidence="18" id="KW-1185">Reference proteome</keyword>
<dbReference type="PANTHER" id="PTHR13178:SF0">
    <property type="entry name" value="NADH DEHYDROGENASE [UBIQUINONE] 1 BETA SUBCOMPLEX SUBUNIT 5, MITOCHONDRIAL"/>
    <property type="match status" value="1"/>
</dbReference>
<dbReference type="OrthoDB" id="9995605at2759"/>
<keyword evidence="13" id="KW-0496">Mitochondrion</keyword>
<evidence type="ECO:0000256" key="4">
    <source>
        <dbReference type="ARBA" id="ARBA00011533"/>
    </source>
</evidence>
<keyword evidence="10" id="KW-0809">Transit peptide</keyword>
<dbReference type="GO" id="GO:0005743">
    <property type="term" value="C:mitochondrial inner membrane"/>
    <property type="evidence" value="ECO:0007669"/>
    <property type="project" value="UniProtKB-SubCell"/>
</dbReference>
<keyword evidence="7" id="KW-0679">Respiratory chain</keyword>
<proteinExistence type="inferred from homology"/>
<gene>
    <name evidence="19" type="primary">NDUFB5</name>
</gene>
<comment type="subunit">
    <text evidence="4">Complex I is composed of 45 different subunits.</text>
</comment>
<comment type="similarity">
    <text evidence="3">Belongs to the complex I NDUFB5 subunit family.</text>
</comment>
<evidence type="ECO:0000256" key="2">
    <source>
        <dbReference type="ARBA" id="ARBA00004434"/>
    </source>
</evidence>
<evidence type="ECO:0000256" key="3">
    <source>
        <dbReference type="ARBA" id="ARBA00007152"/>
    </source>
</evidence>
<evidence type="ECO:0000256" key="6">
    <source>
        <dbReference type="ARBA" id="ARBA00022448"/>
    </source>
</evidence>
<dbReference type="RefSeq" id="XP_020654727.1">
    <property type="nucleotide sequence ID" value="XM_020799068.2"/>
</dbReference>
<dbReference type="PANTHER" id="PTHR13178">
    <property type="entry name" value="NADH-UBIQUINONE OXIDOREDUCTASE SGDH SUBUNIT"/>
    <property type="match status" value="1"/>
</dbReference>
<evidence type="ECO:0000256" key="13">
    <source>
        <dbReference type="ARBA" id="ARBA00023128"/>
    </source>
</evidence>
<evidence type="ECO:0000256" key="8">
    <source>
        <dbReference type="ARBA" id="ARBA00022692"/>
    </source>
</evidence>
<dbReference type="Proteomes" id="UP001652642">
    <property type="component" value="Chromosome 3"/>
</dbReference>
<sequence length="189" mass="22045">MAAMSLLLRAGASFGTRRGLLGCALRGRFPLAGLTVGRPVVLASVRHSSGEKRLFYVIPQRFYDRRFMASLWFYMFLTGIPIIIFITLVNIFIGDAELVEIPEGYYPDHWEYYKHPITRWIARYLLDPPEKDYEKTMALLHLEKEKMKLRQDMRTAQRMMFNKGDGPWYFYATPSTKQIDYSNKATPDN</sequence>
<accession>A0A6J0U265</accession>
<name>A0A6J0U265_9SAUR</name>
<organism evidence="18 19">
    <name type="scientific">Pogona vitticeps</name>
    <name type="common">central bearded dragon</name>
    <dbReference type="NCBI Taxonomy" id="103695"/>
    <lineage>
        <taxon>Eukaryota</taxon>
        <taxon>Metazoa</taxon>
        <taxon>Chordata</taxon>
        <taxon>Craniata</taxon>
        <taxon>Vertebrata</taxon>
        <taxon>Euteleostomi</taxon>
        <taxon>Lepidosauria</taxon>
        <taxon>Squamata</taxon>
        <taxon>Bifurcata</taxon>
        <taxon>Unidentata</taxon>
        <taxon>Episquamata</taxon>
        <taxon>Toxicofera</taxon>
        <taxon>Iguania</taxon>
        <taxon>Acrodonta</taxon>
        <taxon>Agamidae</taxon>
        <taxon>Amphibolurinae</taxon>
        <taxon>Pogona</taxon>
    </lineage>
</organism>
<protein>
    <recommendedName>
        <fullName evidence="5">NADH dehydrogenase [ubiquinone] 1 beta subcomplex subunit 5, mitochondrial</fullName>
    </recommendedName>
    <alternativeName>
        <fullName evidence="16">Complex I-SGDH</fullName>
    </alternativeName>
    <alternativeName>
        <fullName evidence="15">NADH-ubiquinone oxidoreductase SGDH subunit</fullName>
    </alternativeName>
</protein>
<keyword evidence="9" id="KW-0999">Mitochondrion inner membrane</keyword>
<dbReference type="AlphaFoldDB" id="A0A6J0U265"/>
<evidence type="ECO:0000256" key="12">
    <source>
        <dbReference type="ARBA" id="ARBA00022989"/>
    </source>
</evidence>
<keyword evidence="14 17" id="KW-0472">Membrane</keyword>
<keyword evidence="8 17" id="KW-0812">Transmembrane</keyword>
<keyword evidence="6" id="KW-0813">Transport</keyword>